<dbReference type="SMART" id="SM00829">
    <property type="entry name" value="PKS_ER"/>
    <property type="match status" value="1"/>
</dbReference>
<keyword evidence="9" id="KW-1185">Reference proteome</keyword>
<keyword evidence="3 6" id="KW-0862">Zinc</keyword>
<sequence>MATNARAAICRGNSEPFAIEDVELAELRPDELRVKIIACGVCHTDMAVRDQQLPVPMPVVLGHEGAGIVEEVGSDVTSAKVGDRVVMSFNSCGHCPSCDIDAPTYCYNFFPENWSGGRPDGSATLLQKGEKMNANFFGQSSFATHAIAHDRNVVKVPDSAKDLPLERLAPIGCGLMTGAGAVLNSMKVRKGLPIAVVGVGTVGMAAIMAAKIAGADPIIAVDMNDSRLELAKELGATHAFNAKDDAMGQIKELVPQGLGYAFDTTGINKVIEDLFGLLAPMGIVGMVGASDPSHMLKFNEAEFMGGGRRVMGILGGDSDLKHFLPKLIEYHLNGQFPFDKLIGYFPFEEINEAIESSENGTVVKPVLRIAEEA</sequence>
<dbReference type="GO" id="GO:0005829">
    <property type="term" value="C:cytosol"/>
    <property type="evidence" value="ECO:0007669"/>
    <property type="project" value="TreeGrafter"/>
</dbReference>
<dbReference type="GO" id="GO:0051903">
    <property type="term" value="F:S-(hydroxymethyl)glutathione dehydrogenase [NAD(P)+] activity"/>
    <property type="evidence" value="ECO:0007669"/>
    <property type="project" value="TreeGrafter"/>
</dbReference>
<dbReference type="Pfam" id="PF08240">
    <property type="entry name" value="ADH_N"/>
    <property type="match status" value="1"/>
</dbReference>
<evidence type="ECO:0000256" key="3">
    <source>
        <dbReference type="ARBA" id="ARBA00022833"/>
    </source>
</evidence>
<evidence type="ECO:0000313" key="8">
    <source>
        <dbReference type="EMBL" id="MXP24542.1"/>
    </source>
</evidence>
<dbReference type="RefSeq" id="WP_160737770.1">
    <property type="nucleotide sequence ID" value="NZ_WTYQ01000001.1"/>
</dbReference>
<dbReference type="GO" id="GO:0008270">
    <property type="term" value="F:zinc ion binding"/>
    <property type="evidence" value="ECO:0007669"/>
    <property type="project" value="InterPro"/>
</dbReference>
<dbReference type="PANTHER" id="PTHR43880:SF12">
    <property type="entry name" value="ALCOHOL DEHYDROGENASE CLASS-3"/>
    <property type="match status" value="1"/>
</dbReference>
<dbReference type="CDD" id="cd08278">
    <property type="entry name" value="benzyl_alcohol_DH"/>
    <property type="match status" value="1"/>
</dbReference>
<dbReference type="Pfam" id="PF00107">
    <property type="entry name" value="ADH_zinc_N"/>
    <property type="match status" value="1"/>
</dbReference>
<organism evidence="8 9">
    <name type="scientific">Altericroceibacterium indicum</name>
    <dbReference type="NCBI Taxonomy" id="374177"/>
    <lineage>
        <taxon>Bacteria</taxon>
        <taxon>Pseudomonadati</taxon>
        <taxon>Pseudomonadota</taxon>
        <taxon>Alphaproteobacteria</taxon>
        <taxon>Sphingomonadales</taxon>
        <taxon>Erythrobacteraceae</taxon>
        <taxon>Altericroceibacterium</taxon>
    </lineage>
</organism>
<keyword evidence="5" id="KW-0520">NAD</keyword>
<keyword evidence="4" id="KW-0560">Oxidoreductase</keyword>
<evidence type="ECO:0000256" key="6">
    <source>
        <dbReference type="RuleBase" id="RU361277"/>
    </source>
</evidence>
<dbReference type="OrthoDB" id="9770544at2"/>
<dbReference type="GO" id="GO:0046294">
    <property type="term" value="P:formaldehyde catabolic process"/>
    <property type="evidence" value="ECO:0007669"/>
    <property type="project" value="TreeGrafter"/>
</dbReference>
<evidence type="ECO:0000313" key="9">
    <source>
        <dbReference type="Proteomes" id="UP000460561"/>
    </source>
</evidence>
<dbReference type="EMBL" id="WTYQ01000001">
    <property type="protein sequence ID" value="MXP24542.1"/>
    <property type="molecule type" value="Genomic_DNA"/>
</dbReference>
<dbReference type="Gene3D" id="3.90.180.10">
    <property type="entry name" value="Medium-chain alcohol dehydrogenases, catalytic domain"/>
    <property type="match status" value="1"/>
</dbReference>
<comment type="similarity">
    <text evidence="6">Belongs to the zinc-containing alcohol dehydrogenase family.</text>
</comment>
<dbReference type="InterPro" id="IPR013149">
    <property type="entry name" value="ADH-like_C"/>
</dbReference>
<comment type="caution">
    <text evidence="8">The sequence shown here is derived from an EMBL/GenBank/DDBJ whole genome shotgun (WGS) entry which is preliminary data.</text>
</comment>
<evidence type="ECO:0000256" key="1">
    <source>
        <dbReference type="ARBA" id="ARBA00001947"/>
    </source>
</evidence>
<dbReference type="FunFam" id="3.40.50.720:FF:000003">
    <property type="entry name" value="S-(hydroxymethyl)glutathione dehydrogenase"/>
    <property type="match status" value="1"/>
</dbReference>
<evidence type="ECO:0000259" key="7">
    <source>
        <dbReference type="SMART" id="SM00829"/>
    </source>
</evidence>
<dbReference type="SUPFAM" id="SSF51735">
    <property type="entry name" value="NAD(P)-binding Rossmann-fold domains"/>
    <property type="match status" value="1"/>
</dbReference>
<keyword evidence="2 6" id="KW-0479">Metal-binding</keyword>
<dbReference type="InterPro" id="IPR036291">
    <property type="entry name" value="NAD(P)-bd_dom_sf"/>
</dbReference>
<dbReference type="PROSITE" id="PS00059">
    <property type="entry name" value="ADH_ZINC"/>
    <property type="match status" value="1"/>
</dbReference>
<dbReference type="InterPro" id="IPR011032">
    <property type="entry name" value="GroES-like_sf"/>
</dbReference>
<dbReference type="Proteomes" id="UP000460561">
    <property type="component" value="Unassembled WGS sequence"/>
</dbReference>
<dbReference type="Gene3D" id="3.40.50.720">
    <property type="entry name" value="NAD(P)-binding Rossmann-like Domain"/>
    <property type="match status" value="1"/>
</dbReference>
<proteinExistence type="inferred from homology"/>
<evidence type="ECO:0000256" key="2">
    <source>
        <dbReference type="ARBA" id="ARBA00022723"/>
    </source>
</evidence>
<reference evidence="8 9" key="1">
    <citation type="submission" date="2019-12" db="EMBL/GenBank/DDBJ databases">
        <title>Genomic-based taxomic classification of the family Erythrobacteraceae.</title>
        <authorList>
            <person name="Xu L."/>
        </authorList>
    </citation>
    <scope>NUCLEOTIDE SEQUENCE [LARGE SCALE GENOMIC DNA]</scope>
    <source>
        <strain evidence="8 9">DSM 18604</strain>
    </source>
</reference>
<protein>
    <submittedName>
        <fullName evidence="8">Alcohol dehydrogenase catalytic domain-containing protein</fullName>
    </submittedName>
</protein>
<comment type="cofactor">
    <cofactor evidence="1 6">
        <name>Zn(2+)</name>
        <dbReference type="ChEBI" id="CHEBI:29105"/>
    </cofactor>
</comment>
<evidence type="ECO:0000256" key="4">
    <source>
        <dbReference type="ARBA" id="ARBA00023002"/>
    </source>
</evidence>
<dbReference type="SUPFAM" id="SSF50129">
    <property type="entry name" value="GroES-like"/>
    <property type="match status" value="1"/>
</dbReference>
<evidence type="ECO:0000256" key="5">
    <source>
        <dbReference type="ARBA" id="ARBA00023027"/>
    </source>
</evidence>
<dbReference type="AlphaFoldDB" id="A0A845A2V8"/>
<accession>A0A845A2V8</accession>
<gene>
    <name evidence="8" type="ORF">GRI39_00560</name>
</gene>
<dbReference type="InterPro" id="IPR013154">
    <property type="entry name" value="ADH-like_N"/>
</dbReference>
<feature type="domain" description="Enoyl reductase (ER)" evidence="7">
    <location>
        <begin position="12"/>
        <end position="367"/>
    </location>
</feature>
<dbReference type="InterPro" id="IPR020843">
    <property type="entry name" value="ER"/>
</dbReference>
<dbReference type="PANTHER" id="PTHR43880">
    <property type="entry name" value="ALCOHOL DEHYDROGENASE"/>
    <property type="match status" value="1"/>
</dbReference>
<dbReference type="InterPro" id="IPR002328">
    <property type="entry name" value="ADH_Zn_CS"/>
</dbReference>
<name>A0A845A2V8_9SPHN</name>